<evidence type="ECO:0000256" key="1">
    <source>
        <dbReference type="ARBA" id="ARBA00008857"/>
    </source>
</evidence>
<proteinExistence type="inferred from homology"/>
<comment type="similarity">
    <text evidence="1">Belongs to the 'phage' integrase family.</text>
</comment>
<dbReference type="AlphaFoldDB" id="I7LJM6"/>
<sequence length="52" mass="6088">MDNKNLDALFDENLPCILNDFLGYLYTVKGKSLNTIDGYKVDLRLFLKYIKK</sequence>
<dbReference type="STRING" id="857293.CAAU_1739"/>
<dbReference type="InterPro" id="IPR010998">
    <property type="entry name" value="Integrase_recombinase_N"/>
</dbReference>
<dbReference type="Gene3D" id="1.10.150.130">
    <property type="match status" value="1"/>
</dbReference>
<evidence type="ECO:0000313" key="5">
    <source>
        <dbReference type="Proteomes" id="UP000007652"/>
    </source>
</evidence>
<keyword evidence="5" id="KW-1185">Reference proteome</keyword>
<feature type="domain" description="Integrase SAM-like N-terminal" evidence="3">
    <location>
        <begin position="18"/>
        <end position="51"/>
    </location>
</feature>
<dbReference type="Proteomes" id="UP000007652">
    <property type="component" value="Unassembled WGS sequence"/>
</dbReference>
<reference evidence="4 5" key="1">
    <citation type="journal article" date="2011" name="J. Bacteriol.">
        <title>Draft genome sequence of Caloramator australicus strain RC3T, a thermoanaerobe from the Great Artesian Basin of Australia.</title>
        <authorList>
            <person name="Ogg C.D."/>
            <person name="Patel B.K.C."/>
        </authorList>
    </citation>
    <scope>NUCLEOTIDE SEQUENCE [LARGE SCALE GENOMIC DNA]</scope>
    <source>
        <strain evidence="4 5">RC3</strain>
    </source>
</reference>
<dbReference type="GO" id="GO:0003677">
    <property type="term" value="F:DNA binding"/>
    <property type="evidence" value="ECO:0007669"/>
    <property type="project" value="UniProtKB-KW"/>
</dbReference>
<dbReference type="InterPro" id="IPR004107">
    <property type="entry name" value="Integrase_SAM-like_N"/>
</dbReference>
<gene>
    <name evidence="4" type="ORF">CAAU_1739</name>
</gene>
<evidence type="ECO:0000259" key="3">
    <source>
        <dbReference type="Pfam" id="PF02899"/>
    </source>
</evidence>
<accession>I7LJM6</accession>
<evidence type="ECO:0000256" key="2">
    <source>
        <dbReference type="ARBA" id="ARBA00023125"/>
    </source>
</evidence>
<evidence type="ECO:0000313" key="4">
    <source>
        <dbReference type="EMBL" id="CCJ33823.1"/>
    </source>
</evidence>
<dbReference type="Pfam" id="PF02899">
    <property type="entry name" value="Phage_int_SAM_1"/>
    <property type="match status" value="1"/>
</dbReference>
<dbReference type="GO" id="GO:0015074">
    <property type="term" value="P:DNA integration"/>
    <property type="evidence" value="ECO:0007669"/>
    <property type="project" value="InterPro"/>
</dbReference>
<comment type="caution">
    <text evidence="4">The sequence shown here is derived from an EMBL/GenBank/DDBJ whole genome shotgun (WGS) entry which is preliminary data.</text>
</comment>
<name>I7LJM6_9CLOT</name>
<organism evidence="4 5">
    <name type="scientific">Caloramator australicus RC3</name>
    <dbReference type="NCBI Taxonomy" id="857293"/>
    <lineage>
        <taxon>Bacteria</taxon>
        <taxon>Bacillati</taxon>
        <taxon>Bacillota</taxon>
        <taxon>Clostridia</taxon>
        <taxon>Eubacteriales</taxon>
        <taxon>Clostridiaceae</taxon>
        <taxon>Caloramator</taxon>
    </lineage>
</organism>
<dbReference type="EMBL" id="CAKP01000094">
    <property type="protein sequence ID" value="CCJ33823.1"/>
    <property type="molecule type" value="Genomic_DNA"/>
</dbReference>
<keyword evidence="2" id="KW-0238">DNA-binding</keyword>
<protein>
    <recommendedName>
        <fullName evidence="3">Integrase SAM-like N-terminal domain-containing protein</fullName>
    </recommendedName>
</protein>